<feature type="non-terminal residue" evidence="1">
    <location>
        <position position="1"/>
    </location>
</feature>
<evidence type="ECO:0000313" key="2">
    <source>
        <dbReference type="Proteomes" id="UP000054477"/>
    </source>
</evidence>
<proteinExistence type="predicted"/>
<evidence type="ECO:0000313" key="1">
    <source>
        <dbReference type="EMBL" id="KIJ93297.1"/>
    </source>
</evidence>
<keyword evidence="2" id="KW-1185">Reference proteome</keyword>
<dbReference type="EMBL" id="KN838852">
    <property type="protein sequence ID" value="KIJ93297.1"/>
    <property type="molecule type" value="Genomic_DNA"/>
</dbReference>
<sequence>TQDLIMKDYLALHNIHEYAVFKNEWGYLFAHAGTSFTKSYITFHMLTFIHQVSRMFITFQAF</sequence>
<reference evidence="1 2" key="1">
    <citation type="submission" date="2014-04" db="EMBL/GenBank/DDBJ databases">
        <authorList>
            <consortium name="DOE Joint Genome Institute"/>
            <person name="Kuo A."/>
            <person name="Kohler A."/>
            <person name="Nagy L.G."/>
            <person name="Floudas D."/>
            <person name="Copeland A."/>
            <person name="Barry K.W."/>
            <person name="Cichocki N."/>
            <person name="Veneault-Fourrey C."/>
            <person name="LaButti K."/>
            <person name="Lindquist E.A."/>
            <person name="Lipzen A."/>
            <person name="Lundell T."/>
            <person name="Morin E."/>
            <person name="Murat C."/>
            <person name="Sun H."/>
            <person name="Tunlid A."/>
            <person name="Henrissat B."/>
            <person name="Grigoriev I.V."/>
            <person name="Hibbett D.S."/>
            <person name="Martin F."/>
            <person name="Nordberg H.P."/>
            <person name="Cantor M.N."/>
            <person name="Hua S.X."/>
        </authorList>
    </citation>
    <scope>NUCLEOTIDE SEQUENCE [LARGE SCALE GENOMIC DNA]</scope>
    <source>
        <strain evidence="1 2">LaAM-08-1</strain>
    </source>
</reference>
<organism evidence="1 2">
    <name type="scientific">Laccaria amethystina LaAM-08-1</name>
    <dbReference type="NCBI Taxonomy" id="1095629"/>
    <lineage>
        <taxon>Eukaryota</taxon>
        <taxon>Fungi</taxon>
        <taxon>Dikarya</taxon>
        <taxon>Basidiomycota</taxon>
        <taxon>Agaricomycotina</taxon>
        <taxon>Agaricomycetes</taxon>
        <taxon>Agaricomycetidae</taxon>
        <taxon>Agaricales</taxon>
        <taxon>Agaricineae</taxon>
        <taxon>Hydnangiaceae</taxon>
        <taxon>Laccaria</taxon>
    </lineage>
</organism>
<reference evidence="2" key="2">
    <citation type="submission" date="2015-01" db="EMBL/GenBank/DDBJ databases">
        <title>Evolutionary Origins and Diversification of the Mycorrhizal Mutualists.</title>
        <authorList>
            <consortium name="DOE Joint Genome Institute"/>
            <consortium name="Mycorrhizal Genomics Consortium"/>
            <person name="Kohler A."/>
            <person name="Kuo A."/>
            <person name="Nagy L.G."/>
            <person name="Floudas D."/>
            <person name="Copeland A."/>
            <person name="Barry K.W."/>
            <person name="Cichocki N."/>
            <person name="Veneault-Fourrey C."/>
            <person name="LaButti K."/>
            <person name="Lindquist E.A."/>
            <person name="Lipzen A."/>
            <person name="Lundell T."/>
            <person name="Morin E."/>
            <person name="Murat C."/>
            <person name="Riley R."/>
            <person name="Ohm R."/>
            <person name="Sun H."/>
            <person name="Tunlid A."/>
            <person name="Henrissat B."/>
            <person name="Grigoriev I.V."/>
            <person name="Hibbett D.S."/>
            <person name="Martin F."/>
        </authorList>
    </citation>
    <scope>NUCLEOTIDE SEQUENCE [LARGE SCALE GENOMIC DNA]</scope>
    <source>
        <strain evidence="2">LaAM-08-1</strain>
    </source>
</reference>
<dbReference type="AlphaFoldDB" id="A0A0C9XAJ6"/>
<dbReference type="HOGENOM" id="CLU_2942294_0_0_1"/>
<accession>A0A0C9XAJ6</accession>
<dbReference type="STRING" id="1095629.A0A0C9XAJ6"/>
<name>A0A0C9XAJ6_9AGAR</name>
<dbReference type="Proteomes" id="UP000054477">
    <property type="component" value="Unassembled WGS sequence"/>
</dbReference>
<gene>
    <name evidence="1" type="ORF">K443DRAFT_112238</name>
</gene>
<protein>
    <submittedName>
        <fullName evidence="1">Uncharacterized protein</fullName>
    </submittedName>
</protein>